<proteinExistence type="predicted"/>
<name>A0A6C0JG24_9ZZZZ</name>
<protein>
    <submittedName>
        <fullName evidence="2">Uncharacterized protein</fullName>
    </submittedName>
</protein>
<organism evidence="2">
    <name type="scientific">viral metagenome</name>
    <dbReference type="NCBI Taxonomy" id="1070528"/>
    <lineage>
        <taxon>unclassified sequences</taxon>
        <taxon>metagenomes</taxon>
        <taxon>organismal metagenomes</taxon>
    </lineage>
</organism>
<evidence type="ECO:0000313" key="2">
    <source>
        <dbReference type="EMBL" id="QHU04559.1"/>
    </source>
</evidence>
<feature type="transmembrane region" description="Helical" evidence="1">
    <location>
        <begin position="20"/>
        <end position="39"/>
    </location>
</feature>
<sequence>MGTCPYANIFGAPGTGPHAYRFMGFAVVDTALTVLAAWLAYKWVGVLSFVAWLFAFLLLAEVSHYAFGTQTAGLTALGIDVQCDS</sequence>
<keyword evidence="1" id="KW-0472">Membrane</keyword>
<feature type="transmembrane region" description="Helical" evidence="1">
    <location>
        <begin position="46"/>
        <end position="67"/>
    </location>
</feature>
<keyword evidence="1" id="KW-0812">Transmembrane</keyword>
<dbReference type="AlphaFoldDB" id="A0A6C0JG24"/>
<dbReference type="EMBL" id="MN740401">
    <property type="protein sequence ID" value="QHU04559.1"/>
    <property type="molecule type" value="Genomic_DNA"/>
</dbReference>
<reference evidence="2" key="1">
    <citation type="journal article" date="2020" name="Nature">
        <title>Giant virus diversity and host interactions through global metagenomics.</title>
        <authorList>
            <person name="Schulz F."/>
            <person name="Roux S."/>
            <person name="Paez-Espino D."/>
            <person name="Jungbluth S."/>
            <person name="Walsh D.A."/>
            <person name="Denef V.J."/>
            <person name="McMahon K.D."/>
            <person name="Konstantinidis K.T."/>
            <person name="Eloe-Fadrosh E.A."/>
            <person name="Kyrpides N.C."/>
            <person name="Woyke T."/>
        </authorList>
    </citation>
    <scope>NUCLEOTIDE SEQUENCE</scope>
    <source>
        <strain evidence="2">GVMAG-M-3300027708-51</strain>
    </source>
</reference>
<keyword evidence="1" id="KW-1133">Transmembrane helix</keyword>
<evidence type="ECO:0000256" key="1">
    <source>
        <dbReference type="SAM" id="Phobius"/>
    </source>
</evidence>
<accession>A0A6C0JG24</accession>